<evidence type="ECO:0000256" key="1">
    <source>
        <dbReference type="SAM" id="Phobius"/>
    </source>
</evidence>
<evidence type="ECO:0000313" key="3">
    <source>
        <dbReference type="Proteomes" id="UP001059597"/>
    </source>
</evidence>
<dbReference type="RefSeq" id="WP_261953448.1">
    <property type="nucleotide sequence ID" value="NZ_AP026073.1"/>
</dbReference>
<sequence length="184" mass="19583">MTARGARTERRDPAAAAAHIAFWCACAYGAMKLEWALGGELLMRQTPLPRGVRDDLLNAAPGAVAGSWASVALALVGMAAALHLSGRFGPHGRFRRGLLLAGSWAGCAFMVVRALGLLGYGFAGDLRVLAGWASVPPDDAGLAHLQAQWDLLLWSPYWLLFGTCWGIAARRYRRLGGGGRAQAR</sequence>
<feature type="transmembrane region" description="Helical" evidence="1">
    <location>
        <begin position="151"/>
        <end position="168"/>
    </location>
</feature>
<accession>A0ABM7ZT57</accession>
<keyword evidence="1" id="KW-0812">Transmembrane</keyword>
<protein>
    <recommendedName>
        <fullName evidence="4">DUF3995 domain-containing protein</fullName>
    </recommendedName>
</protein>
<evidence type="ECO:0000313" key="2">
    <source>
        <dbReference type="EMBL" id="BDM69560.1"/>
    </source>
</evidence>
<reference evidence="2" key="1">
    <citation type="submission" date="2022-06" db="EMBL/GenBank/DDBJ databases">
        <title>Complete genome sequence of Streptomyces nigrescens HEK616.</title>
        <authorList>
            <person name="Asamizu S."/>
            <person name="Onaka H."/>
        </authorList>
    </citation>
    <scope>NUCLEOTIDE SEQUENCE</scope>
    <source>
        <strain evidence="2">HEK616</strain>
    </source>
</reference>
<gene>
    <name evidence="2" type="ORF">HEK616_30470</name>
</gene>
<dbReference type="Pfam" id="PF13160">
    <property type="entry name" value="DUF3995"/>
    <property type="match status" value="1"/>
</dbReference>
<keyword evidence="3" id="KW-1185">Reference proteome</keyword>
<dbReference type="PROSITE" id="PS51257">
    <property type="entry name" value="PROKAR_LIPOPROTEIN"/>
    <property type="match status" value="1"/>
</dbReference>
<keyword evidence="1" id="KW-1133">Transmembrane helix</keyword>
<evidence type="ECO:0008006" key="4">
    <source>
        <dbReference type="Google" id="ProtNLM"/>
    </source>
</evidence>
<proteinExistence type="predicted"/>
<dbReference type="Proteomes" id="UP001059597">
    <property type="component" value="Chromosome"/>
</dbReference>
<feature type="transmembrane region" description="Helical" evidence="1">
    <location>
        <begin position="65"/>
        <end position="86"/>
    </location>
</feature>
<name>A0ABM7ZT57_STRNI</name>
<feature type="transmembrane region" description="Helical" evidence="1">
    <location>
        <begin position="98"/>
        <end position="122"/>
    </location>
</feature>
<keyword evidence="1" id="KW-0472">Membrane</keyword>
<dbReference type="InterPro" id="IPR025058">
    <property type="entry name" value="DUF3995"/>
</dbReference>
<dbReference type="EMBL" id="AP026073">
    <property type="protein sequence ID" value="BDM69560.1"/>
    <property type="molecule type" value="Genomic_DNA"/>
</dbReference>
<organism evidence="2 3">
    <name type="scientific">Streptomyces nigrescens</name>
    <dbReference type="NCBI Taxonomy" id="1920"/>
    <lineage>
        <taxon>Bacteria</taxon>
        <taxon>Bacillati</taxon>
        <taxon>Actinomycetota</taxon>
        <taxon>Actinomycetes</taxon>
        <taxon>Kitasatosporales</taxon>
        <taxon>Streptomycetaceae</taxon>
        <taxon>Streptomyces</taxon>
    </lineage>
</organism>